<name>A0ABU6YXT3_9FABA</name>
<evidence type="ECO:0000313" key="2">
    <source>
        <dbReference type="Proteomes" id="UP001341840"/>
    </source>
</evidence>
<protein>
    <recommendedName>
        <fullName evidence="3">Replication factor A C-terminal domain-containing protein</fullName>
    </recommendedName>
</protein>
<accession>A0ABU6YXT3</accession>
<keyword evidence="2" id="KW-1185">Reference proteome</keyword>
<comment type="caution">
    <text evidence="1">The sequence shown here is derived from an EMBL/GenBank/DDBJ whole genome shotgun (WGS) entry which is preliminary data.</text>
</comment>
<dbReference type="InterPro" id="IPR012340">
    <property type="entry name" value="NA-bd_OB-fold"/>
</dbReference>
<evidence type="ECO:0008006" key="3">
    <source>
        <dbReference type="Google" id="ProtNLM"/>
    </source>
</evidence>
<dbReference type="SUPFAM" id="SSF50249">
    <property type="entry name" value="Nucleic acid-binding proteins"/>
    <property type="match status" value="1"/>
</dbReference>
<reference evidence="1 2" key="1">
    <citation type="journal article" date="2023" name="Plants (Basel)">
        <title>Bridging the Gap: Combining Genomics and Transcriptomics Approaches to Understand Stylosanthes scabra, an Orphan Legume from the Brazilian Caatinga.</title>
        <authorList>
            <person name="Ferreira-Neto J.R.C."/>
            <person name="da Silva M.D."/>
            <person name="Binneck E."/>
            <person name="de Melo N.F."/>
            <person name="da Silva R.H."/>
            <person name="de Melo A.L.T.M."/>
            <person name="Pandolfi V."/>
            <person name="Bustamante F.O."/>
            <person name="Brasileiro-Vidal A.C."/>
            <person name="Benko-Iseppon A.M."/>
        </authorList>
    </citation>
    <scope>NUCLEOTIDE SEQUENCE [LARGE SCALE GENOMIC DNA]</scope>
    <source>
        <tissue evidence="1">Leaves</tissue>
    </source>
</reference>
<proteinExistence type="predicted"/>
<dbReference type="Gene3D" id="2.40.50.140">
    <property type="entry name" value="Nucleic acid-binding proteins"/>
    <property type="match status" value="1"/>
</dbReference>
<dbReference type="Proteomes" id="UP001341840">
    <property type="component" value="Unassembled WGS sequence"/>
</dbReference>
<gene>
    <name evidence="1" type="ORF">PIB30_093070</name>
</gene>
<evidence type="ECO:0000313" key="1">
    <source>
        <dbReference type="EMBL" id="MED6213413.1"/>
    </source>
</evidence>
<sequence>MDVVVAPVSVISSWRDNWNTRVKVLCLWEESRVTADAEYRLLQMVLMDEDRTVDYDYLIDFIGILIRVERQKNVDHNGKMLIVLTIEVFADGFNVALQHFSRLNADTHGNLICNIEKENFDWRMLRTIENLKSNTEDGQFFVLGKIREIIDDPEWWCFGCVCGHRAVADENVFHCESCVRDVEHVTTKFRVKIIVEDGTSDAVFSLMDNAATKLFQKTCSSAFFELEDEVDGAVETVRRDIFAFDGLRNTRRRLLRKPRNM</sequence>
<dbReference type="EMBL" id="JASCZI010243617">
    <property type="protein sequence ID" value="MED6213413.1"/>
    <property type="molecule type" value="Genomic_DNA"/>
</dbReference>
<organism evidence="1 2">
    <name type="scientific">Stylosanthes scabra</name>
    <dbReference type="NCBI Taxonomy" id="79078"/>
    <lineage>
        <taxon>Eukaryota</taxon>
        <taxon>Viridiplantae</taxon>
        <taxon>Streptophyta</taxon>
        <taxon>Embryophyta</taxon>
        <taxon>Tracheophyta</taxon>
        <taxon>Spermatophyta</taxon>
        <taxon>Magnoliopsida</taxon>
        <taxon>eudicotyledons</taxon>
        <taxon>Gunneridae</taxon>
        <taxon>Pentapetalae</taxon>
        <taxon>rosids</taxon>
        <taxon>fabids</taxon>
        <taxon>Fabales</taxon>
        <taxon>Fabaceae</taxon>
        <taxon>Papilionoideae</taxon>
        <taxon>50 kb inversion clade</taxon>
        <taxon>dalbergioids sensu lato</taxon>
        <taxon>Dalbergieae</taxon>
        <taxon>Pterocarpus clade</taxon>
        <taxon>Stylosanthes</taxon>
    </lineage>
</organism>